<dbReference type="STRING" id="112904.BH747_02070"/>
<dbReference type="Proteomes" id="UP000192477">
    <property type="component" value="Unassembled WGS sequence"/>
</dbReference>
<evidence type="ECO:0000313" key="1">
    <source>
        <dbReference type="EMBL" id="OQO71677.1"/>
    </source>
</evidence>
<dbReference type="EMBL" id="MJEA01000001">
    <property type="protein sequence ID" value="OQO71677.1"/>
    <property type="molecule type" value="Genomic_DNA"/>
</dbReference>
<sequence length="189" mass="23209">MEMVFEQLGEPIKLGEYLYRYEEMIHHVLNELSFVDFESQKVKALLKAEMRKAEASFYTFYDQNRREPDYAFLQRKVTEFGVERLVLFQPEKEFLSLDNFVYRYIEMLKIEKQLTGLVFEEQDLFFVQKYECNRAKKYYEENDTYLQGYEQERISINPIIQRFTYEKLKREFLEDPLIESLRKAWKEVK</sequence>
<organism evidence="1 2">
    <name type="scientific">Enterococcus villorum</name>
    <dbReference type="NCBI Taxonomy" id="112904"/>
    <lineage>
        <taxon>Bacteria</taxon>
        <taxon>Bacillati</taxon>
        <taxon>Bacillota</taxon>
        <taxon>Bacilli</taxon>
        <taxon>Lactobacillales</taxon>
        <taxon>Enterococcaceae</taxon>
        <taxon>Enterococcus</taxon>
    </lineage>
</organism>
<name>A0A1V8YUE7_9ENTE</name>
<accession>A0A1V8YUE7</accession>
<reference evidence="1 2" key="1">
    <citation type="journal article" date="2017" name="BMC Microbiol.">
        <title>Comparative genomics of Enterococcus spp. isolated from bovine feces.</title>
        <authorList>
            <person name="Beukers A.G."/>
            <person name="Zaheer R."/>
            <person name="Goji N."/>
            <person name="Amoako K.K."/>
            <person name="Chaves A.V."/>
            <person name="Ward M.P."/>
            <person name="McAllister T.A."/>
        </authorList>
    </citation>
    <scope>NUCLEOTIDE SEQUENCE [LARGE SCALE GENOMIC DNA]</scope>
    <source>
        <strain evidence="1 2">F1129D 143</strain>
    </source>
</reference>
<evidence type="ECO:0000313" key="2">
    <source>
        <dbReference type="Proteomes" id="UP000192477"/>
    </source>
</evidence>
<comment type="caution">
    <text evidence="1">The sequence shown here is derived from an EMBL/GenBank/DDBJ whole genome shotgun (WGS) entry which is preliminary data.</text>
</comment>
<protein>
    <submittedName>
        <fullName evidence="1">Uncharacterized protein</fullName>
    </submittedName>
</protein>
<proteinExistence type="predicted"/>
<dbReference type="AlphaFoldDB" id="A0A1V8YUE7"/>
<gene>
    <name evidence="1" type="ORF">BH747_02070</name>
</gene>